<dbReference type="InterPro" id="IPR027417">
    <property type="entry name" value="P-loop_NTPase"/>
</dbReference>
<keyword evidence="3" id="KW-1185">Reference proteome</keyword>
<dbReference type="RefSeq" id="XP_062701215.1">
    <property type="nucleotide sequence ID" value="XM_062845231.1"/>
</dbReference>
<dbReference type="SUPFAM" id="SSF52540">
    <property type="entry name" value="P-loop containing nucleoside triphosphate hydrolases"/>
    <property type="match status" value="1"/>
</dbReference>
<dbReference type="Proteomes" id="UP000069940">
    <property type="component" value="Unassembled WGS sequence"/>
</dbReference>
<feature type="domain" description="G" evidence="1">
    <location>
        <begin position="50"/>
        <end position="167"/>
    </location>
</feature>
<protein>
    <recommendedName>
        <fullName evidence="1">G domain-containing protein</fullName>
    </recommendedName>
</protein>
<accession>A0ABM1ZXY0</accession>
<evidence type="ECO:0000313" key="3">
    <source>
        <dbReference type="Proteomes" id="UP000069940"/>
    </source>
</evidence>
<dbReference type="InterPro" id="IPR025662">
    <property type="entry name" value="Sigma_54_int_dom_ATP-bd_1"/>
</dbReference>
<evidence type="ECO:0000259" key="1">
    <source>
        <dbReference type="Pfam" id="PF01926"/>
    </source>
</evidence>
<dbReference type="PANTHER" id="PTHR32046:SF12">
    <property type="entry name" value="AIG1-TYPE G DOMAIN-CONTAINING PROTEIN"/>
    <property type="match status" value="1"/>
</dbReference>
<dbReference type="PANTHER" id="PTHR32046">
    <property type="entry name" value="G DOMAIN-CONTAINING PROTEIN"/>
    <property type="match status" value="1"/>
</dbReference>
<dbReference type="InterPro" id="IPR006073">
    <property type="entry name" value="GTP-bd"/>
</dbReference>
<dbReference type="PROSITE" id="PS00675">
    <property type="entry name" value="SIGMA54_INTERACT_1"/>
    <property type="match status" value="1"/>
</dbReference>
<dbReference type="EnsemblMetazoa" id="AALFPA23_022668.R33638">
    <property type="protein sequence ID" value="AALFPA23_022668.P33638"/>
    <property type="gene ID" value="AALFPA23_022668"/>
</dbReference>
<proteinExistence type="predicted"/>
<dbReference type="Pfam" id="PF01926">
    <property type="entry name" value="MMR_HSR1"/>
    <property type="match status" value="1"/>
</dbReference>
<reference evidence="2" key="2">
    <citation type="submission" date="2025-05" db="UniProtKB">
        <authorList>
            <consortium name="EnsemblMetazoa"/>
        </authorList>
    </citation>
    <scope>IDENTIFICATION</scope>
    <source>
        <strain evidence="2">Foshan</strain>
    </source>
</reference>
<organism evidence="2 3">
    <name type="scientific">Aedes albopictus</name>
    <name type="common">Asian tiger mosquito</name>
    <name type="synonym">Stegomyia albopicta</name>
    <dbReference type="NCBI Taxonomy" id="7160"/>
    <lineage>
        <taxon>Eukaryota</taxon>
        <taxon>Metazoa</taxon>
        <taxon>Ecdysozoa</taxon>
        <taxon>Arthropoda</taxon>
        <taxon>Hexapoda</taxon>
        <taxon>Insecta</taxon>
        <taxon>Pterygota</taxon>
        <taxon>Neoptera</taxon>
        <taxon>Endopterygota</taxon>
        <taxon>Diptera</taxon>
        <taxon>Nematocera</taxon>
        <taxon>Culicoidea</taxon>
        <taxon>Culicidae</taxon>
        <taxon>Culicinae</taxon>
        <taxon>Aedini</taxon>
        <taxon>Aedes</taxon>
        <taxon>Stegomyia</taxon>
    </lineage>
</organism>
<evidence type="ECO:0000313" key="2">
    <source>
        <dbReference type="EnsemblMetazoa" id="AALFPA23_022668.P33638"/>
    </source>
</evidence>
<dbReference type="GeneID" id="109402241"/>
<dbReference type="Gene3D" id="3.40.50.300">
    <property type="entry name" value="P-loop containing nucleotide triphosphate hydrolases"/>
    <property type="match status" value="1"/>
</dbReference>
<name>A0ABM1ZXY0_AEDAL</name>
<dbReference type="CDD" id="cd00882">
    <property type="entry name" value="Ras_like_GTPase"/>
    <property type="match status" value="1"/>
</dbReference>
<sequence length="532" mass="60525">MKNLESLRSSIIALSAIYYYKISPPQIAFVMEFLKSETSSKQNIQKEINVILLGETGSGKSTLINYFTNYFHNGTLENLKIAIPTKHHVATEDLKHHEYNVQDTSKSKTRACAVYNFRKEDTIYNFIDTPGLSDTEGLIQDDFNIEQILGAAEQSGVLTAIILVINGTQARATVTLRNTLCLVKSSIPDVLLQNLIVVLTNCFAASANFEMVHLKPWTVPEANVFHMNNCALSRPLALWVKNIHMKTYLEKEWQCSMETIEKLIHNLTQLGGKTTEAFTQMRMKRDKIKSQLHSILLDVKKFQVLQNELDVMKITQKNISTDIEKYSDYKRTKEVEITEFEQCGYYSTICSVCSNACCYNGDTVSPFQIILGMILNEFPMLNRAYNFINLFSSSVEPLCKCNHPLHKHYNANVRPVKRTKTVEEILQDVKNAYDQNVSKNEEIQFKIGNLDSDIAAVKDALDEKTAEIPKCCRELKMLCSQFNFVDELQGIFDIMERDARTLTSMVVRADAEKRIRNVKHVVDTLTSAEKSG</sequence>
<reference evidence="3" key="1">
    <citation type="journal article" date="2015" name="Proc. Natl. Acad. Sci. U.S.A.">
        <title>Genome sequence of the Asian Tiger mosquito, Aedes albopictus, reveals insights into its biology, genetics, and evolution.</title>
        <authorList>
            <person name="Chen X.G."/>
            <person name="Jiang X."/>
            <person name="Gu J."/>
            <person name="Xu M."/>
            <person name="Wu Y."/>
            <person name="Deng Y."/>
            <person name="Zhang C."/>
            <person name="Bonizzoni M."/>
            <person name="Dermauw W."/>
            <person name="Vontas J."/>
            <person name="Armbruster P."/>
            <person name="Huang X."/>
            <person name="Yang Y."/>
            <person name="Zhang H."/>
            <person name="He W."/>
            <person name="Peng H."/>
            <person name="Liu Y."/>
            <person name="Wu K."/>
            <person name="Chen J."/>
            <person name="Lirakis M."/>
            <person name="Topalis P."/>
            <person name="Van Leeuwen T."/>
            <person name="Hall A.B."/>
            <person name="Jiang X."/>
            <person name="Thorpe C."/>
            <person name="Mueller R.L."/>
            <person name="Sun C."/>
            <person name="Waterhouse R.M."/>
            <person name="Yan G."/>
            <person name="Tu Z.J."/>
            <person name="Fang X."/>
            <person name="James A.A."/>
        </authorList>
    </citation>
    <scope>NUCLEOTIDE SEQUENCE [LARGE SCALE GENOMIC DNA]</scope>
    <source>
        <strain evidence="3">Foshan</strain>
    </source>
</reference>